<accession>A0A4Z2IRB7</accession>
<name>A0A4Z2IRB7_9TELE</name>
<dbReference type="AlphaFoldDB" id="A0A4Z2IRB7"/>
<evidence type="ECO:0000313" key="2">
    <source>
        <dbReference type="EMBL" id="TNN80307.1"/>
    </source>
</evidence>
<feature type="compositionally biased region" description="Basic and acidic residues" evidence="1">
    <location>
        <begin position="86"/>
        <end position="96"/>
    </location>
</feature>
<feature type="region of interest" description="Disordered" evidence="1">
    <location>
        <begin position="81"/>
        <end position="102"/>
    </location>
</feature>
<gene>
    <name evidence="2" type="ORF">EYF80_009331</name>
</gene>
<evidence type="ECO:0000256" key="1">
    <source>
        <dbReference type="SAM" id="MobiDB-lite"/>
    </source>
</evidence>
<dbReference type="Proteomes" id="UP000314294">
    <property type="component" value="Unassembled WGS sequence"/>
</dbReference>
<organism evidence="2 3">
    <name type="scientific">Liparis tanakae</name>
    <name type="common">Tanaka's snailfish</name>
    <dbReference type="NCBI Taxonomy" id="230148"/>
    <lineage>
        <taxon>Eukaryota</taxon>
        <taxon>Metazoa</taxon>
        <taxon>Chordata</taxon>
        <taxon>Craniata</taxon>
        <taxon>Vertebrata</taxon>
        <taxon>Euteleostomi</taxon>
        <taxon>Actinopterygii</taxon>
        <taxon>Neopterygii</taxon>
        <taxon>Teleostei</taxon>
        <taxon>Neoteleostei</taxon>
        <taxon>Acanthomorphata</taxon>
        <taxon>Eupercaria</taxon>
        <taxon>Perciformes</taxon>
        <taxon>Cottioidei</taxon>
        <taxon>Cottales</taxon>
        <taxon>Liparidae</taxon>
        <taxon>Liparis</taxon>
    </lineage>
</organism>
<comment type="caution">
    <text evidence="2">The sequence shown here is derived from an EMBL/GenBank/DDBJ whole genome shotgun (WGS) entry which is preliminary data.</text>
</comment>
<protein>
    <submittedName>
        <fullName evidence="2">Uncharacterized protein</fullName>
    </submittedName>
</protein>
<keyword evidence="3" id="KW-1185">Reference proteome</keyword>
<reference evidence="2 3" key="1">
    <citation type="submission" date="2019-03" db="EMBL/GenBank/DDBJ databases">
        <title>First draft genome of Liparis tanakae, snailfish: a comprehensive survey of snailfish specific genes.</title>
        <authorList>
            <person name="Kim W."/>
            <person name="Song I."/>
            <person name="Jeong J.-H."/>
            <person name="Kim D."/>
            <person name="Kim S."/>
            <person name="Ryu S."/>
            <person name="Song J.Y."/>
            <person name="Lee S.K."/>
        </authorList>
    </citation>
    <scope>NUCLEOTIDE SEQUENCE [LARGE SCALE GENOMIC DNA]</scope>
    <source>
        <tissue evidence="2">Muscle</tissue>
    </source>
</reference>
<proteinExistence type="predicted"/>
<evidence type="ECO:0000313" key="3">
    <source>
        <dbReference type="Proteomes" id="UP000314294"/>
    </source>
</evidence>
<dbReference type="EMBL" id="SRLO01000055">
    <property type="protein sequence ID" value="TNN80307.1"/>
    <property type="molecule type" value="Genomic_DNA"/>
</dbReference>
<sequence length="221" mass="24437">MQEVAVDDTSRGTGLRPVICIEVGEAWQCAEEEEVRDGQAEEWRPLQRLVLHTLLLYAVSGFLSVTDMIASAVCWDMNLKSPSGSSREKESGGWRDEEGEEGEAGLTNSIFRRFTACRYRWWRDCKDEREENGERELLEWCREKCLLPVTPVAAPLPVCLSMSTGAAGPRTLKPVDLATDTALLPSVSCSACQPGLSPSMPLCLPLWKSTTPPSSADRGRF</sequence>